<reference evidence="2 3" key="1">
    <citation type="submission" date="2020-07" db="EMBL/GenBank/DDBJ databases">
        <title>Sequencing the genomes of 1000 actinobacteria strains.</title>
        <authorList>
            <person name="Klenk H.-P."/>
        </authorList>
    </citation>
    <scope>NUCLEOTIDE SEQUENCE [LARGE SCALE GENOMIC DNA]</scope>
    <source>
        <strain evidence="2 3">DSM 15165</strain>
    </source>
</reference>
<dbReference type="AlphaFoldDB" id="A0A853CSY8"/>
<evidence type="ECO:0000256" key="1">
    <source>
        <dbReference type="SAM" id="MobiDB-lite"/>
    </source>
</evidence>
<organism evidence="2 3">
    <name type="scientific">Leifsonia shinshuensis</name>
    <dbReference type="NCBI Taxonomy" id="150026"/>
    <lineage>
        <taxon>Bacteria</taxon>
        <taxon>Bacillati</taxon>
        <taxon>Actinomycetota</taxon>
        <taxon>Actinomycetes</taxon>
        <taxon>Micrococcales</taxon>
        <taxon>Microbacteriaceae</taxon>
        <taxon>Leifsonia</taxon>
    </lineage>
</organism>
<evidence type="ECO:0000313" key="2">
    <source>
        <dbReference type="EMBL" id="NYJ23478.1"/>
    </source>
</evidence>
<comment type="caution">
    <text evidence="2">The sequence shown here is derived from an EMBL/GenBank/DDBJ whole genome shotgun (WGS) entry which is preliminary data.</text>
</comment>
<sequence>MGAHLVGKAFAFAAANDLKPNEFRLLIFMALTALDSDQPPRYFASREESAYGLGRMVEDKTTLDPRAIGARDAAFWAVKTAVQGLVKSGAIERKQRGRNGRRAEFVLTFRGGQSHHQKGGESHPGWGGDSHLEGVGNSTPQGTTEEPQEELQRRTPRFTEASHLQPVDNSDERQSA</sequence>
<gene>
    <name evidence="2" type="ORF">HNR13_001765</name>
</gene>
<dbReference type="EMBL" id="JACCFL010000001">
    <property type="protein sequence ID" value="NYJ23478.1"/>
    <property type="molecule type" value="Genomic_DNA"/>
</dbReference>
<dbReference type="RefSeq" id="WP_179605398.1">
    <property type="nucleotide sequence ID" value="NZ_BAABEH010000001.1"/>
</dbReference>
<protein>
    <submittedName>
        <fullName evidence="2">Uncharacterized protein</fullName>
    </submittedName>
</protein>
<name>A0A853CSY8_9MICO</name>
<dbReference type="Proteomes" id="UP000578352">
    <property type="component" value="Unassembled WGS sequence"/>
</dbReference>
<accession>A0A853CSY8</accession>
<proteinExistence type="predicted"/>
<evidence type="ECO:0000313" key="3">
    <source>
        <dbReference type="Proteomes" id="UP000578352"/>
    </source>
</evidence>
<feature type="region of interest" description="Disordered" evidence="1">
    <location>
        <begin position="109"/>
        <end position="176"/>
    </location>
</feature>